<accession>A0A1B1NGV5</accession>
<dbReference type="STRING" id="1758689.SGUI_3253"/>
<evidence type="ECO:0000256" key="1">
    <source>
        <dbReference type="SAM" id="MobiDB-lite"/>
    </source>
</evidence>
<dbReference type="AlphaFoldDB" id="A0A1B1NGV5"/>
<organism evidence="2 3">
    <name type="scientific">Serinicoccus hydrothermalis</name>
    <dbReference type="NCBI Taxonomy" id="1758689"/>
    <lineage>
        <taxon>Bacteria</taxon>
        <taxon>Bacillati</taxon>
        <taxon>Actinomycetota</taxon>
        <taxon>Actinomycetes</taxon>
        <taxon>Micrococcales</taxon>
        <taxon>Ornithinimicrobiaceae</taxon>
        <taxon>Serinicoccus</taxon>
    </lineage>
</organism>
<proteinExistence type="predicted"/>
<feature type="region of interest" description="Disordered" evidence="1">
    <location>
        <begin position="62"/>
        <end position="97"/>
    </location>
</feature>
<name>A0A1B1NGV5_9MICO</name>
<evidence type="ECO:0000313" key="3">
    <source>
        <dbReference type="Proteomes" id="UP000092482"/>
    </source>
</evidence>
<reference evidence="2 3" key="1">
    <citation type="submission" date="2016-03" db="EMBL/GenBank/DDBJ databases">
        <title>Shallow-sea hydrothermal system.</title>
        <authorList>
            <person name="Tang K."/>
        </authorList>
    </citation>
    <scope>NUCLEOTIDE SEQUENCE [LARGE SCALE GENOMIC DNA]</scope>
    <source>
        <strain evidence="2 3">JLT9</strain>
    </source>
</reference>
<dbReference type="Proteomes" id="UP000092482">
    <property type="component" value="Chromosome"/>
</dbReference>
<gene>
    <name evidence="2" type="ORF">SGUI_3253</name>
</gene>
<dbReference type="EMBL" id="CP014989">
    <property type="protein sequence ID" value="ANS80649.1"/>
    <property type="molecule type" value="Genomic_DNA"/>
</dbReference>
<keyword evidence="3" id="KW-1185">Reference proteome</keyword>
<sequence length="97" mass="11074">MMVELAVFALVAVLLLALLGRAATPRGERVPLRQWTPVHVIDLVGRALRLFVDSGKERAHRQELARRAVEGDRPEKPRKRWRDQLPPAPPNPEDDER</sequence>
<dbReference type="KEGG" id="serj:SGUI_3253"/>
<feature type="compositionally biased region" description="Basic and acidic residues" evidence="1">
    <location>
        <begin position="62"/>
        <end position="75"/>
    </location>
</feature>
<protein>
    <submittedName>
        <fullName evidence="2">Uncharacterized protein</fullName>
    </submittedName>
</protein>
<evidence type="ECO:0000313" key="2">
    <source>
        <dbReference type="EMBL" id="ANS80649.1"/>
    </source>
</evidence>